<gene>
    <name evidence="8" type="ORF">ASTO00021_LOCUS9055</name>
</gene>
<dbReference type="AlphaFoldDB" id="A0A7S3LQE8"/>
<feature type="transmembrane region" description="Helical" evidence="6">
    <location>
        <begin position="15"/>
        <end position="34"/>
    </location>
</feature>
<dbReference type="GO" id="GO:0005741">
    <property type="term" value="C:mitochondrial outer membrane"/>
    <property type="evidence" value="ECO:0007669"/>
    <property type="project" value="TreeGrafter"/>
</dbReference>
<comment type="cofactor">
    <cofactor evidence="5">
        <name>[2Fe-2S] cluster</name>
        <dbReference type="ChEBI" id="CHEBI:190135"/>
    </cofactor>
</comment>
<keyword evidence="6" id="KW-0472">Membrane</keyword>
<evidence type="ECO:0000259" key="7">
    <source>
        <dbReference type="SMART" id="SM00704"/>
    </source>
</evidence>
<sequence>MDINELKDLMNNQDLVMGLATGLVSGVTLSLIFLKSCFGSTASGRVNNTVELDKPKVVNSLDMEDIAADGMLIVCRCWKSKSFPLCDGSHVKHNQECGDNVGPCLIRHKKI</sequence>
<evidence type="ECO:0000313" key="8">
    <source>
        <dbReference type="EMBL" id="CAE0438833.1"/>
    </source>
</evidence>
<keyword evidence="3" id="KW-0408">Iron</keyword>
<proteinExistence type="predicted"/>
<dbReference type="Gene3D" id="3.40.5.90">
    <property type="entry name" value="CDGSH iron-sulfur domain, mitoNEET-type"/>
    <property type="match status" value="1"/>
</dbReference>
<protein>
    <recommendedName>
        <fullName evidence="7">Iron-binding zinc finger CDGSH type domain-containing protein</fullName>
    </recommendedName>
</protein>
<dbReference type="GO" id="GO:0046872">
    <property type="term" value="F:metal ion binding"/>
    <property type="evidence" value="ECO:0007669"/>
    <property type="project" value="UniProtKB-KW"/>
</dbReference>
<name>A0A7S3LQE8_9STRA</name>
<dbReference type="GO" id="GO:0010506">
    <property type="term" value="P:regulation of autophagy"/>
    <property type="evidence" value="ECO:0007669"/>
    <property type="project" value="InterPro"/>
</dbReference>
<reference evidence="8" key="1">
    <citation type="submission" date="2021-01" db="EMBL/GenBank/DDBJ databases">
        <authorList>
            <person name="Corre E."/>
            <person name="Pelletier E."/>
            <person name="Niang G."/>
            <person name="Scheremetjew M."/>
            <person name="Finn R."/>
            <person name="Kale V."/>
            <person name="Holt S."/>
            <person name="Cochrane G."/>
            <person name="Meng A."/>
            <person name="Brown T."/>
            <person name="Cohen L."/>
        </authorList>
    </citation>
    <scope>NUCLEOTIDE SEQUENCE</scope>
    <source>
        <strain evidence="8">GSBS06</strain>
    </source>
</reference>
<evidence type="ECO:0000256" key="2">
    <source>
        <dbReference type="ARBA" id="ARBA00022723"/>
    </source>
</evidence>
<dbReference type="GO" id="GO:0051537">
    <property type="term" value="F:2 iron, 2 sulfur cluster binding"/>
    <property type="evidence" value="ECO:0007669"/>
    <property type="project" value="UniProtKB-KW"/>
</dbReference>
<keyword evidence="4" id="KW-0411">Iron-sulfur</keyword>
<dbReference type="InterPro" id="IPR045131">
    <property type="entry name" value="CISD1/2"/>
</dbReference>
<dbReference type="EMBL" id="HBIN01012048">
    <property type="protein sequence ID" value="CAE0438833.1"/>
    <property type="molecule type" value="Transcribed_RNA"/>
</dbReference>
<evidence type="ECO:0000256" key="4">
    <source>
        <dbReference type="ARBA" id="ARBA00023014"/>
    </source>
</evidence>
<dbReference type="Pfam" id="PF09360">
    <property type="entry name" value="zf-CDGSH"/>
    <property type="match status" value="1"/>
</dbReference>
<dbReference type="PANTHER" id="PTHR13680:SF5">
    <property type="entry name" value="CDGSH IRON-SULFUR DOMAIN-CONTAINING PROTEIN 1"/>
    <property type="match status" value="1"/>
</dbReference>
<keyword evidence="2" id="KW-0479">Metal-binding</keyword>
<keyword evidence="6" id="KW-1133">Transmembrane helix</keyword>
<keyword evidence="1" id="KW-0001">2Fe-2S</keyword>
<dbReference type="SMART" id="SM00704">
    <property type="entry name" value="ZnF_CDGSH"/>
    <property type="match status" value="1"/>
</dbReference>
<dbReference type="PANTHER" id="PTHR13680">
    <property type="entry name" value="CDGSH IRON-SULFUR DOMAIN-CONTAINING PROTEIN 1"/>
    <property type="match status" value="1"/>
</dbReference>
<organism evidence="8">
    <name type="scientific">Aplanochytrium stocchinoi</name>
    <dbReference type="NCBI Taxonomy" id="215587"/>
    <lineage>
        <taxon>Eukaryota</taxon>
        <taxon>Sar</taxon>
        <taxon>Stramenopiles</taxon>
        <taxon>Bigyra</taxon>
        <taxon>Labyrinthulomycetes</taxon>
        <taxon>Thraustochytrida</taxon>
        <taxon>Thraustochytriidae</taxon>
        <taxon>Aplanochytrium</taxon>
    </lineage>
</organism>
<dbReference type="InterPro" id="IPR042216">
    <property type="entry name" value="MitoNEET_CISD"/>
</dbReference>
<evidence type="ECO:0000256" key="1">
    <source>
        <dbReference type="ARBA" id="ARBA00022714"/>
    </source>
</evidence>
<dbReference type="InterPro" id="IPR018967">
    <property type="entry name" value="FeS-contain_CDGSH-typ"/>
</dbReference>
<keyword evidence="6" id="KW-0812">Transmembrane</keyword>
<feature type="domain" description="Iron-binding zinc finger CDGSH type" evidence="7">
    <location>
        <begin position="56"/>
        <end position="96"/>
    </location>
</feature>
<accession>A0A7S3LQE8</accession>
<evidence type="ECO:0000256" key="5">
    <source>
        <dbReference type="ARBA" id="ARBA00034078"/>
    </source>
</evidence>
<evidence type="ECO:0000256" key="6">
    <source>
        <dbReference type="SAM" id="Phobius"/>
    </source>
</evidence>
<evidence type="ECO:0000256" key="3">
    <source>
        <dbReference type="ARBA" id="ARBA00023004"/>
    </source>
</evidence>